<dbReference type="Proteomes" id="UP000182444">
    <property type="component" value="Chromosome 1E"/>
</dbReference>
<dbReference type="EMBL" id="KZ859083">
    <property type="protein sequence ID" value="RDW23474.1"/>
    <property type="molecule type" value="Genomic_DNA"/>
</dbReference>
<keyword evidence="2" id="KW-0808">Transferase</keyword>
<evidence type="ECO:0000313" key="8">
    <source>
        <dbReference type="Proteomes" id="UP000256601"/>
    </source>
</evidence>
<feature type="chain" id="PRO_5036017834" evidence="4">
    <location>
        <begin position="18"/>
        <end position="577"/>
    </location>
</feature>
<dbReference type="GO" id="GO:0000136">
    <property type="term" value="C:mannan polymerase complex"/>
    <property type="evidence" value="ECO:0007669"/>
    <property type="project" value="TreeGrafter"/>
</dbReference>
<gene>
    <name evidence="6" type="ORF">B0I71DRAFT_135920</name>
    <name evidence="5" type="ORF">YALI1_E35503g</name>
</gene>
<evidence type="ECO:0000256" key="2">
    <source>
        <dbReference type="ARBA" id="ARBA00022679"/>
    </source>
</evidence>
<reference evidence="6 8" key="2">
    <citation type="submission" date="2018-07" db="EMBL/GenBank/DDBJ databases">
        <title>Draft Genome Assemblies for Five Robust Yarrowia lipolytica Strains Exhibiting High Lipid Production and Pentose Sugar Utilization and Sugar Alcohol Secretion from Undetoxified Lignocellulosic Biomass Hydrolysates.</title>
        <authorList>
            <consortium name="DOE Joint Genome Institute"/>
            <person name="Walker C."/>
            <person name="Ryu S."/>
            <person name="Na H."/>
            <person name="Zane M."/>
            <person name="LaButti K."/>
            <person name="Lipzen A."/>
            <person name="Haridas S."/>
            <person name="Barry K."/>
            <person name="Grigoriev I.V."/>
            <person name="Quarterman J."/>
            <person name="Slininger P."/>
            <person name="Dien B."/>
            <person name="Trinh C.T."/>
        </authorList>
    </citation>
    <scope>NUCLEOTIDE SEQUENCE [LARGE SCALE GENOMIC DNA]</scope>
    <source>
        <strain evidence="6 8">YB392</strain>
    </source>
</reference>
<dbReference type="GO" id="GO:0006487">
    <property type="term" value="P:protein N-linked glycosylation"/>
    <property type="evidence" value="ECO:0007669"/>
    <property type="project" value="TreeGrafter"/>
</dbReference>
<dbReference type="GO" id="GO:0000009">
    <property type="term" value="F:alpha-1,6-mannosyltransferase activity"/>
    <property type="evidence" value="ECO:0007669"/>
    <property type="project" value="TreeGrafter"/>
</dbReference>
<dbReference type="PANTHER" id="PTHR31306">
    <property type="entry name" value="ALPHA-1,6-MANNOSYLTRANSFERASE MNN11-RELATED"/>
    <property type="match status" value="1"/>
</dbReference>
<evidence type="ECO:0000313" key="7">
    <source>
        <dbReference type="Proteomes" id="UP000182444"/>
    </source>
</evidence>
<dbReference type="OrthoDB" id="4083617at2759"/>
<evidence type="ECO:0000313" key="6">
    <source>
        <dbReference type="EMBL" id="RDW23474.1"/>
    </source>
</evidence>
<name>A0A1D8NKL2_YARLL</name>
<accession>A0A1D8NKL2</accession>
<feature type="region of interest" description="Disordered" evidence="3">
    <location>
        <begin position="165"/>
        <end position="184"/>
    </location>
</feature>
<evidence type="ECO:0000313" key="5">
    <source>
        <dbReference type="EMBL" id="AOW06165.1"/>
    </source>
</evidence>
<evidence type="ECO:0000256" key="3">
    <source>
        <dbReference type="SAM" id="MobiDB-lite"/>
    </source>
</evidence>
<dbReference type="Proteomes" id="UP000256601">
    <property type="component" value="Unassembled WGS sequence"/>
</dbReference>
<evidence type="ECO:0000256" key="1">
    <source>
        <dbReference type="ARBA" id="ARBA00022676"/>
    </source>
</evidence>
<dbReference type="PANTHER" id="PTHR31306:SF10">
    <property type="entry name" value="ALPHA-1,6-MANNOSYLTRANSFERASE MNN11-RELATED"/>
    <property type="match status" value="1"/>
</dbReference>
<sequence length="577" mass="65944">MVHKKAYLWLFAALSQALPIEETKTVATEVSTVDPSHSVLRLALEATDTPMNRENHKATAGKDVGRMIGENKASLNLAGQLTGQMRGQMSKLEMHLAGAEVQQGFAEPPPQHVWVEGFLDPKDKDELKALILESMKEKIRTARKQDAEKDEKAQQKVLEELWYGSEDSKRQEEDERTQKNKVQRQYNYDLLKHEQENGLANLKDRVNKLKDSDYFEKHSNRKNDISVTLVTPVDAYQQEGVEKTRTKDNRKQYCDLHEHNKVKCVFVEVETKPNPASNPHSPAGGGWQPKYDAALKYLDAIISVMAKAEQVPLIGTGPLEALEQIKGDSKFNQEQGHEEWLWMLDNNAYITHPSVDVASWVLDPEVLAEMALPDRQLRHGDGYYDKRAKTEARTKEEEEGDTRKRRLENDPIMVIALDNEGGFDLSSFFLRKSRYTYELLHLWRTYASDMSKDSDLHKYDGRSNARLKNALYTVFVHHQHLRDRVAVVPSRLMAGQTYQRTLKDAAVKDQLEGIDKPQETEQMDKVMVPTEIAQQNQWSSGDFVATLPRECPENLKEHCAKYTFFWAAASLANEGNH</sequence>
<keyword evidence="4" id="KW-0732">Signal</keyword>
<dbReference type="RefSeq" id="XP_504578.1">
    <property type="nucleotide sequence ID" value="XM_504578.1"/>
</dbReference>
<dbReference type="InterPro" id="IPR008630">
    <property type="entry name" value="Glyco_trans_34"/>
</dbReference>
<feature type="compositionally biased region" description="Basic and acidic residues" evidence="3">
    <location>
        <begin position="166"/>
        <end position="178"/>
    </location>
</feature>
<dbReference type="AlphaFoldDB" id="A0A1D8NKL2"/>
<proteinExistence type="predicted"/>
<evidence type="ECO:0000256" key="4">
    <source>
        <dbReference type="SAM" id="SignalP"/>
    </source>
</evidence>
<reference evidence="5 7" key="1">
    <citation type="journal article" date="2016" name="PLoS ONE">
        <title>Sequence Assembly of Yarrowia lipolytica Strain W29/CLIB89 Shows Transposable Element Diversity.</title>
        <authorList>
            <person name="Magnan C."/>
            <person name="Yu J."/>
            <person name="Chang I."/>
            <person name="Jahn E."/>
            <person name="Kanomata Y."/>
            <person name="Wu J."/>
            <person name="Zeller M."/>
            <person name="Oakes M."/>
            <person name="Baldi P."/>
            <person name="Sandmeyer S."/>
        </authorList>
    </citation>
    <scope>NUCLEOTIDE SEQUENCE [LARGE SCALE GENOMIC DNA]</scope>
    <source>
        <strain evidence="5">CLIB89</strain>
        <strain evidence="7">CLIB89(W29)</strain>
    </source>
</reference>
<dbReference type="Pfam" id="PF05637">
    <property type="entry name" value="Glyco_transf_34"/>
    <property type="match status" value="1"/>
</dbReference>
<feature type="signal peptide" evidence="4">
    <location>
        <begin position="1"/>
        <end position="17"/>
    </location>
</feature>
<protein>
    <submittedName>
        <fullName evidence="5">Uncharacterized protein</fullName>
    </submittedName>
</protein>
<dbReference type="VEuPathDB" id="FungiDB:YALI0_E30107g"/>
<dbReference type="KEGG" id="yli:2911458"/>
<dbReference type="GeneID" id="2911458"/>
<dbReference type="VEuPathDB" id="FungiDB:YALI1_E35503g"/>
<organism evidence="5 7">
    <name type="scientific">Yarrowia lipolytica</name>
    <name type="common">Candida lipolytica</name>
    <dbReference type="NCBI Taxonomy" id="4952"/>
    <lineage>
        <taxon>Eukaryota</taxon>
        <taxon>Fungi</taxon>
        <taxon>Dikarya</taxon>
        <taxon>Ascomycota</taxon>
        <taxon>Saccharomycotina</taxon>
        <taxon>Dipodascomycetes</taxon>
        <taxon>Dipodascales</taxon>
        <taxon>Dipodascales incertae sedis</taxon>
        <taxon>Yarrowia</taxon>
    </lineage>
</organism>
<keyword evidence="1" id="KW-0328">Glycosyltransferase</keyword>
<dbReference type="EMBL" id="CP017557">
    <property type="protein sequence ID" value="AOW06165.1"/>
    <property type="molecule type" value="Genomic_DNA"/>
</dbReference>